<evidence type="ECO:0000256" key="1">
    <source>
        <dbReference type="ARBA" id="ARBA00004141"/>
    </source>
</evidence>
<evidence type="ECO:0000313" key="7">
    <source>
        <dbReference type="Proteomes" id="UP000523139"/>
    </source>
</evidence>
<keyword evidence="3 5" id="KW-1133">Transmembrane helix</keyword>
<evidence type="ECO:0000256" key="2">
    <source>
        <dbReference type="ARBA" id="ARBA00022692"/>
    </source>
</evidence>
<dbReference type="Pfam" id="PF04973">
    <property type="entry name" value="NMN_transporter"/>
    <property type="match status" value="1"/>
</dbReference>
<dbReference type="EMBL" id="JABAHY010000008">
    <property type="protein sequence ID" value="NLS10224.1"/>
    <property type="molecule type" value="Genomic_DNA"/>
</dbReference>
<keyword evidence="4 5" id="KW-0472">Membrane</keyword>
<comment type="subcellular location">
    <subcellularLocation>
        <location evidence="1">Membrane</location>
        <topology evidence="1">Multi-pass membrane protein</topology>
    </subcellularLocation>
</comment>
<proteinExistence type="predicted"/>
<dbReference type="GO" id="GO:0034257">
    <property type="term" value="F:nicotinamide riboside transmembrane transporter activity"/>
    <property type="evidence" value="ECO:0007669"/>
    <property type="project" value="InterPro"/>
</dbReference>
<protein>
    <submittedName>
        <fullName evidence="6">Nicotinamide mononucleotide transporter</fullName>
    </submittedName>
</protein>
<evidence type="ECO:0000256" key="5">
    <source>
        <dbReference type="SAM" id="Phobius"/>
    </source>
</evidence>
<sequence length="80" mass="9025">MFLAVSIYGWIRWSRSNRGSHAGESGAITPEWASWRVRIALILAMILGTAALTRPLTAIAAGYRSSADIWHHRFTRSRDR</sequence>
<dbReference type="Proteomes" id="UP000523139">
    <property type="component" value="Unassembled WGS sequence"/>
</dbReference>
<dbReference type="AlphaFoldDB" id="A0A7X8YE46"/>
<reference evidence="6 7" key="1">
    <citation type="submission" date="2020-04" db="EMBL/GenBank/DDBJ databases">
        <title>Nesterenkonia sp. nov., isolated from marine sediment.</title>
        <authorList>
            <person name="Zhang G."/>
        </authorList>
    </citation>
    <scope>NUCLEOTIDE SEQUENCE [LARGE SCALE GENOMIC DNA]</scope>
    <source>
        <strain evidence="6 7">MY13</strain>
    </source>
</reference>
<evidence type="ECO:0000256" key="4">
    <source>
        <dbReference type="ARBA" id="ARBA00023136"/>
    </source>
</evidence>
<keyword evidence="7" id="KW-1185">Reference proteome</keyword>
<accession>A0A7X8YE46</accession>
<evidence type="ECO:0000313" key="6">
    <source>
        <dbReference type="EMBL" id="NLS10224.1"/>
    </source>
</evidence>
<feature type="transmembrane region" description="Helical" evidence="5">
    <location>
        <begin position="39"/>
        <end position="63"/>
    </location>
</feature>
<dbReference type="GO" id="GO:0016020">
    <property type="term" value="C:membrane"/>
    <property type="evidence" value="ECO:0007669"/>
    <property type="project" value="UniProtKB-SubCell"/>
</dbReference>
<keyword evidence="2 5" id="KW-0812">Transmembrane</keyword>
<name>A0A7X8YE46_9MICC</name>
<comment type="caution">
    <text evidence="6">The sequence shown here is derived from an EMBL/GenBank/DDBJ whole genome shotgun (WGS) entry which is preliminary data.</text>
</comment>
<organism evidence="6 7">
    <name type="scientific">Nesterenkonia sedimenti</name>
    <dbReference type="NCBI Taxonomy" id="1463632"/>
    <lineage>
        <taxon>Bacteria</taxon>
        <taxon>Bacillati</taxon>
        <taxon>Actinomycetota</taxon>
        <taxon>Actinomycetes</taxon>
        <taxon>Micrococcales</taxon>
        <taxon>Micrococcaceae</taxon>
        <taxon>Nesterenkonia</taxon>
    </lineage>
</organism>
<gene>
    <name evidence="6" type="ORF">HGQ17_09490</name>
</gene>
<dbReference type="InterPro" id="IPR006419">
    <property type="entry name" value="NMN_transpt_PnuC"/>
</dbReference>
<evidence type="ECO:0000256" key="3">
    <source>
        <dbReference type="ARBA" id="ARBA00022989"/>
    </source>
</evidence>